<organism evidence="2 3">
    <name type="scientific">Caenorhabditis japonica</name>
    <dbReference type="NCBI Taxonomy" id="281687"/>
    <lineage>
        <taxon>Eukaryota</taxon>
        <taxon>Metazoa</taxon>
        <taxon>Ecdysozoa</taxon>
        <taxon>Nematoda</taxon>
        <taxon>Chromadorea</taxon>
        <taxon>Rhabditida</taxon>
        <taxon>Rhabditina</taxon>
        <taxon>Rhabditomorpha</taxon>
        <taxon>Rhabditoidea</taxon>
        <taxon>Rhabditidae</taxon>
        <taxon>Peloderinae</taxon>
        <taxon>Caenorhabditis</taxon>
    </lineage>
</organism>
<name>A0A8R1EP81_CAEJA</name>
<reference evidence="2" key="2">
    <citation type="submission" date="2022-06" db="UniProtKB">
        <authorList>
            <consortium name="EnsemblMetazoa"/>
        </authorList>
    </citation>
    <scope>IDENTIFICATION</scope>
    <source>
        <strain evidence="2">DF5081</strain>
    </source>
</reference>
<dbReference type="AlphaFoldDB" id="A0A8R1EP81"/>
<protein>
    <recommendedName>
        <fullName evidence="4">Glycosyltransferase family 92 protein</fullName>
    </recommendedName>
</protein>
<proteinExistence type="predicted"/>
<feature type="chain" id="PRO_5035823320" description="Glycosyltransferase family 92 protein" evidence="1">
    <location>
        <begin position="20"/>
        <end position="167"/>
    </location>
</feature>
<evidence type="ECO:0000256" key="1">
    <source>
        <dbReference type="SAM" id="SignalP"/>
    </source>
</evidence>
<dbReference type="EnsemblMetazoa" id="CJA41108.1">
    <property type="protein sequence ID" value="CJA41108.1"/>
    <property type="gene ID" value="WBGene00216956"/>
</dbReference>
<keyword evidence="3" id="KW-1185">Reference proteome</keyword>
<sequence length="167" mass="19587">MKFLRALLLTVIIITLLIAFHHFEIVKLSEPTSRGQLDSEYVEIDTVRPQDPLDYTPCRVEPWNNVTLEEISFKDVRADWRNKSMGTWNNFKDAALRPISAFVYEHEIVVVTAKYIKFEYVYAYRVTKDYGNFYPTRRFISVTVRDIALHGLKSVSNCAKHHQQLFP</sequence>
<evidence type="ECO:0008006" key="4">
    <source>
        <dbReference type="Google" id="ProtNLM"/>
    </source>
</evidence>
<keyword evidence="1" id="KW-0732">Signal</keyword>
<evidence type="ECO:0000313" key="3">
    <source>
        <dbReference type="Proteomes" id="UP000005237"/>
    </source>
</evidence>
<dbReference type="Proteomes" id="UP000005237">
    <property type="component" value="Unassembled WGS sequence"/>
</dbReference>
<feature type="signal peptide" evidence="1">
    <location>
        <begin position="1"/>
        <end position="19"/>
    </location>
</feature>
<evidence type="ECO:0000313" key="2">
    <source>
        <dbReference type="EnsemblMetazoa" id="CJA41108.1"/>
    </source>
</evidence>
<reference evidence="3" key="1">
    <citation type="submission" date="2010-08" db="EMBL/GenBank/DDBJ databases">
        <authorList>
            <consortium name="Caenorhabditis japonica Sequencing Consortium"/>
            <person name="Wilson R.K."/>
        </authorList>
    </citation>
    <scope>NUCLEOTIDE SEQUENCE [LARGE SCALE GENOMIC DNA]</scope>
    <source>
        <strain evidence="3">DF5081</strain>
    </source>
</reference>
<accession>A0A8R1EP81</accession>